<dbReference type="AlphaFoldDB" id="A0A2P6MB48"/>
<reference evidence="3 4" key="1">
    <citation type="submission" date="2018-03" db="EMBL/GenBank/DDBJ databases">
        <title>Arenimonas caeni sp. nov., isolated from activated sludge.</title>
        <authorList>
            <person name="Liu H."/>
        </authorList>
    </citation>
    <scope>NUCLEOTIDE SEQUENCE [LARGE SCALE GENOMIC DNA]</scope>
    <source>
        <strain evidence="4">z29</strain>
    </source>
</reference>
<comment type="caution">
    <text evidence="3">The sequence shown here is derived from an EMBL/GenBank/DDBJ whole genome shotgun (WGS) entry which is preliminary data.</text>
</comment>
<dbReference type="Proteomes" id="UP000241736">
    <property type="component" value="Unassembled WGS sequence"/>
</dbReference>
<proteinExistence type="predicted"/>
<dbReference type="Pfam" id="PF13474">
    <property type="entry name" value="SnoaL_3"/>
    <property type="match status" value="1"/>
</dbReference>
<dbReference type="OrthoDB" id="3236218at2"/>
<keyword evidence="1" id="KW-0732">Signal</keyword>
<dbReference type="SUPFAM" id="SSF54427">
    <property type="entry name" value="NTF2-like"/>
    <property type="match status" value="1"/>
</dbReference>
<dbReference type="Gene3D" id="3.10.450.50">
    <property type="match status" value="1"/>
</dbReference>
<protein>
    <submittedName>
        <fullName evidence="3">DUF4440 domain-containing protein</fullName>
    </submittedName>
</protein>
<feature type="domain" description="SnoaL-like" evidence="2">
    <location>
        <begin position="32"/>
        <end position="150"/>
    </location>
</feature>
<dbReference type="InterPro" id="IPR032710">
    <property type="entry name" value="NTF2-like_dom_sf"/>
</dbReference>
<evidence type="ECO:0000256" key="1">
    <source>
        <dbReference type="SAM" id="SignalP"/>
    </source>
</evidence>
<evidence type="ECO:0000259" key="2">
    <source>
        <dbReference type="Pfam" id="PF13474"/>
    </source>
</evidence>
<feature type="signal peptide" evidence="1">
    <location>
        <begin position="1"/>
        <end position="19"/>
    </location>
</feature>
<dbReference type="NCBIfam" id="TIGR02246">
    <property type="entry name" value="SgcJ/EcaC family oxidoreductase"/>
    <property type="match status" value="1"/>
</dbReference>
<organism evidence="3 4">
    <name type="scientific">Arenimonas caeni</name>
    <dbReference type="NCBI Taxonomy" id="2058085"/>
    <lineage>
        <taxon>Bacteria</taxon>
        <taxon>Pseudomonadati</taxon>
        <taxon>Pseudomonadota</taxon>
        <taxon>Gammaproteobacteria</taxon>
        <taxon>Lysobacterales</taxon>
        <taxon>Lysobacteraceae</taxon>
        <taxon>Arenimonas</taxon>
    </lineage>
</organism>
<sequence>MTRLWMGLVALLLAGAAMATPTPMPSDDTAAIKAVLAAYKTALERRDLTGVEALFAQRNEVIESGKVEGSYADYVTHHIGPELGHIQRFAFEDYAVTVEQEGDIAWATETYRYTIVLPDRADPIVRQGAATSVLQRKDGVWRIRALHSSSRAPKPAATTP</sequence>
<gene>
    <name evidence="3" type="ORF">C6N40_03330</name>
</gene>
<evidence type="ECO:0000313" key="3">
    <source>
        <dbReference type="EMBL" id="PRH83205.1"/>
    </source>
</evidence>
<dbReference type="InterPro" id="IPR011944">
    <property type="entry name" value="Steroid_delta5-4_isomerase"/>
</dbReference>
<feature type="chain" id="PRO_5015140337" evidence="1">
    <location>
        <begin position="20"/>
        <end position="160"/>
    </location>
</feature>
<name>A0A2P6MB48_9GAMM</name>
<keyword evidence="4" id="KW-1185">Reference proteome</keyword>
<dbReference type="EMBL" id="PVLF01000003">
    <property type="protein sequence ID" value="PRH83205.1"/>
    <property type="molecule type" value="Genomic_DNA"/>
</dbReference>
<dbReference type="InterPro" id="IPR037401">
    <property type="entry name" value="SnoaL-like"/>
</dbReference>
<accession>A0A2P6MB48</accession>
<evidence type="ECO:0000313" key="4">
    <source>
        <dbReference type="Proteomes" id="UP000241736"/>
    </source>
</evidence>